<dbReference type="eggNOG" id="KOG0506">
    <property type="taxonomic scope" value="Eukaryota"/>
</dbReference>
<proteinExistence type="inferred from homology"/>
<dbReference type="HAMAP" id="MF_00313">
    <property type="entry name" value="Glutaminase"/>
    <property type="match status" value="1"/>
</dbReference>
<dbReference type="NCBIfam" id="TIGR03814">
    <property type="entry name" value="Gln_ase"/>
    <property type="match status" value="1"/>
</dbReference>
<dbReference type="InterPro" id="IPR015868">
    <property type="entry name" value="Glutaminase"/>
</dbReference>
<evidence type="ECO:0000313" key="16">
    <source>
        <dbReference type="EnsemblMetazoa" id="tetur06g05520.1"/>
    </source>
</evidence>
<evidence type="ECO:0000256" key="4">
    <source>
        <dbReference type="ARBA" id="ARBA00012918"/>
    </source>
</evidence>
<evidence type="ECO:0000259" key="15">
    <source>
        <dbReference type="Pfam" id="PF17959"/>
    </source>
</evidence>
<dbReference type="SUPFAM" id="SSF56601">
    <property type="entry name" value="beta-lactamase/transpeptidase-like"/>
    <property type="match status" value="1"/>
</dbReference>
<dbReference type="EMBL" id="CAEY01001813">
    <property type="status" value="NOT_ANNOTATED_CDS"/>
    <property type="molecule type" value="Genomic_DNA"/>
</dbReference>
<keyword evidence="7" id="KW-0677">Repeat</keyword>
<dbReference type="Proteomes" id="UP000015104">
    <property type="component" value="Unassembled WGS sequence"/>
</dbReference>
<evidence type="ECO:0000256" key="7">
    <source>
        <dbReference type="ARBA" id="ARBA00022737"/>
    </source>
</evidence>
<dbReference type="PROSITE" id="PS50297">
    <property type="entry name" value="ANK_REP_REGION"/>
    <property type="match status" value="1"/>
</dbReference>
<reference evidence="16" key="2">
    <citation type="submission" date="2015-06" db="UniProtKB">
        <authorList>
            <consortium name="EnsemblMetazoa"/>
        </authorList>
    </citation>
    <scope>IDENTIFICATION</scope>
</reference>
<dbReference type="EC" id="3.5.1.2" evidence="4"/>
<evidence type="ECO:0000256" key="9">
    <source>
        <dbReference type="ARBA" id="ARBA00023028"/>
    </source>
</evidence>
<dbReference type="Gene3D" id="1.25.40.20">
    <property type="entry name" value="Ankyrin repeat-containing domain"/>
    <property type="match status" value="1"/>
</dbReference>
<dbReference type="Gene3D" id="1.10.238.210">
    <property type="match status" value="1"/>
</dbReference>
<evidence type="ECO:0000256" key="1">
    <source>
        <dbReference type="ARBA" id="ARBA00004175"/>
    </source>
</evidence>
<dbReference type="OMA" id="KENNCFP"/>
<dbReference type="STRING" id="32264.T1K7T8"/>
<dbReference type="HOGENOM" id="CLU_016439_1_0_1"/>
<keyword evidence="8" id="KW-0378">Hydrolase</keyword>
<organism evidence="16 17">
    <name type="scientific">Tetranychus urticae</name>
    <name type="common">Two-spotted spider mite</name>
    <dbReference type="NCBI Taxonomy" id="32264"/>
    <lineage>
        <taxon>Eukaryota</taxon>
        <taxon>Metazoa</taxon>
        <taxon>Ecdysozoa</taxon>
        <taxon>Arthropoda</taxon>
        <taxon>Chelicerata</taxon>
        <taxon>Arachnida</taxon>
        <taxon>Acari</taxon>
        <taxon>Acariformes</taxon>
        <taxon>Trombidiformes</taxon>
        <taxon>Prostigmata</taxon>
        <taxon>Eleutherengona</taxon>
        <taxon>Raphignathae</taxon>
        <taxon>Tetranychoidea</taxon>
        <taxon>Tetranychidae</taxon>
        <taxon>Tetranychus</taxon>
    </lineage>
</organism>
<dbReference type="GO" id="GO:0006537">
    <property type="term" value="P:glutamate biosynthetic process"/>
    <property type="evidence" value="ECO:0007669"/>
    <property type="project" value="TreeGrafter"/>
</dbReference>
<dbReference type="SUPFAM" id="SSF48403">
    <property type="entry name" value="Ankyrin repeat"/>
    <property type="match status" value="1"/>
</dbReference>
<evidence type="ECO:0000256" key="14">
    <source>
        <dbReference type="PROSITE-ProRule" id="PRU00023"/>
    </source>
</evidence>
<dbReference type="InterPro" id="IPR036770">
    <property type="entry name" value="Ankyrin_rpt-contain_sf"/>
</dbReference>
<dbReference type="KEGG" id="tut:107361230"/>
<dbReference type="SMART" id="SM00248">
    <property type="entry name" value="ANK"/>
    <property type="match status" value="1"/>
</dbReference>
<keyword evidence="9" id="KW-0800">Toxin</keyword>
<dbReference type="InterPro" id="IPR041541">
    <property type="entry name" value="Glutaminase_EF-hand"/>
</dbReference>
<gene>
    <name evidence="16" type="primary">107361230</name>
</gene>
<keyword evidence="11" id="KW-0472">Membrane</keyword>
<dbReference type="Pfam" id="PF12796">
    <property type="entry name" value="Ank_2"/>
    <property type="match status" value="1"/>
</dbReference>
<evidence type="ECO:0000256" key="3">
    <source>
        <dbReference type="ARBA" id="ARBA00011881"/>
    </source>
</evidence>
<dbReference type="PANTHER" id="PTHR12544">
    <property type="entry name" value="GLUTAMINASE"/>
    <property type="match status" value="1"/>
</dbReference>
<dbReference type="Gene3D" id="3.40.710.10">
    <property type="entry name" value="DD-peptidase/beta-lactamase superfamily"/>
    <property type="match status" value="1"/>
</dbReference>
<keyword evidence="11" id="KW-1053">Target membrane</keyword>
<dbReference type="FunFam" id="1.25.40.20:FF:000069">
    <property type="entry name" value="Glutaminase, isoform E"/>
    <property type="match status" value="1"/>
</dbReference>
<name>T1K7T8_TETUR</name>
<dbReference type="PROSITE" id="PS50088">
    <property type="entry name" value="ANK_REPEAT"/>
    <property type="match status" value="1"/>
</dbReference>
<dbReference type="GO" id="GO:0006887">
    <property type="term" value="P:exocytosis"/>
    <property type="evidence" value="ECO:0007669"/>
    <property type="project" value="UniProtKB-KW"/>
</dbReference>
<reference evidence="17" key="1">
    <citation type="submission" date="2011-08" db="EMBL/GenBank/DDBJ databases">
        <authorList>
            <person name="Rombauts S."/>
        </authorList>
    </citation>
    <scope>NUCLEOTIDE SEQUENCE</scope>
    <source>
        <strain evidence="17">London</strain>
    </source>
</reference>
<feature type="domain" description="Glutaminase EF-hand" evidence="15">
    <location>
        <begin position="114"/>
        <end position="201"/>
    </location>
</feature>
<dbReference type="EnsemblMetazoa" id="tetur06g05520.1">
    <property type="protein sequence ID" value="tetur06g05520.1"/>
    <property type="gene ID" value="tetur06g05520"/>
</dbReference>
<dbReference type="Pfam" id="PF04960">
    <property type="entry name" value="Glutaminase"/>
    <property type="match status" value="1"/>
</dbReference>
<dbReference type="GO" id="GO:0044231">
    <property type="term" value="C:host cell presynaptic membrane"/>
    <property type="evidence" value="ECO:0007669"/>
    <property type="project" value="UniProtKB-KW"/>
</dbReference>
<keyword evidence="9" id="KW-0638">Presynaptic neurotoxin</keyword>
<protein>
    <recommendedName>
        <fullName evidence="4">glutaminase</fullName>
        <ecNumber evidence="4">3.5.1.2</ecNumber>
    </recommendedName>
    <alternativeName>
        <fullName evidence="13">L-glutamine amidohydrolase</fullName>
    </alternativeName>
</protein>
<evidence type="ECO:0000256" key="5">
    <source>
        <dbReference type="ARBA" id="ARBA00022483"/>
    </source>
</evidence>
<evidence type="ECO:0000256" key="13">
    <source>
        <dbReference type="ARBA" id="ARBA00077251"/>
    </source>
</evidence>
<evidence type="ECO:0000256" key="8">
    <source>
        <dbReference type="ARBA" id="ARBA00022801"/>
    </source>
</evidence>
<dbReference type="GO" id="GO:0044218">
    <property type="term" value="C:other organism cell membrane"/>
    <property type="evidence" value="ECO:0007669"/>
    <property type="project" value="UniProtKB-KW"/>
</dbReference>
<keyword evidence="9" id="KW-0528">Neurotoxin</keyword>
<keyword evidence="5" id="KW-0268">Exocytosis</keyword>
<evidence type="ECO:0000256" key="10">
    <source>
        <dbReference type="ARBA" id="ARBA00023043"/>
    </source>
</evidence>
<evidence type="ECO:0000256" key="6">
    <source>
        <dbReference type="ARBA" id="ARBA00022537"/>
    </source>
</evidence>
<evidence type="ECO:0000313" key="17">
    <source>
        <dbReference type="Proteomes" id="UP000015104"/>
    </source>
</evidence>
<comment type="subunit">
    <text evidence="3">Homotetramer.</text>
</comment>
<comment type="subcellular location">
    <subcellularLocation>
        <location evidence="1">Target cell membrane</location>
    </subcellularLocation>
</comment>
<comment type="catalytic activity">
    <reaction evidence="12">
        <text>L-glutamine + H2O = L-glutamate + NH4(+)</text>
        <dbReference type="Rhea" id="RHEA:15889"/>
        <dbReference type="ChEBI" id="CHEBI:15377"/>
        <dbReference type="ChEBI" id="CHEBI:28938"/>
        <dbReference type="ChEBI" id="CHEBI:29985"/>
        <dbReference type="ChEBI" id="CHEBI:58359"/>
        <dbReference type="EC" id="3.5.1.2"/>
    </reaction>
</comment>
<comment type="similarity">
    <text evidence="2">Belongs to the glutaminase family.</text>
</comment>
<evidence type="ECO:0000256" key="11">
    <source>
        <dbReference type="ARBA" id="ARBA00023298"/>
    </source>
</evidence>
<dbReference type="AlphaFoldDB" id="T1K7T8"/>
<dbReference type="GO" id="GO:0006543">
    <property type="term" value="P:L-glutamine catabolic process"/>
    <property type="evidence" value="ECO:0007669"/>
    <property type="project" value="TreeGrafter"/>
</dbReference>
<sequence length="630" mass="71111">MSIALVIGFTDSSMSALSKSGYALFKSYKNPPIFWKLSELRQHSNYLGIQSRPVLVRNLKRRIDFHNSRYFCSQSSRVFMPSEEFEVKNRNNASLSKDEHQEIISSTGKTKKTTDVLFDMFADSSGKVRVNKFFSALSATGLHVNDPRLKEITSKLNSIWKEKQESGSFEALTLDRETFGSVIKENIVLISKALRYQFVIPEFQQFCHQIESFYWKCKSSTGGKVAQYIPQLAKYNPDLWGVALCTTDGQRYSIGDTQIPFTIQSCGKPINYAIALSELGADTVHRHVGQEPSGRMFNELVLDHNNKPHNPMVNAGAIVISSLLLYLIEPGMRASEKFDWISDYFKSMAGGEYIGFSNATFLSEREANDRNYAIGYYMKENKCFPDNVHLKDAMDFYFQMCSLEVNCSTVAVIASTLANGGICPTTGQRIISPQAVRDVLSLMHSCGMYDYSGQFAFNVGLPAKSGVSGCTMVVVPNVMGLALWSPPLDNYGNSVRGLQFCEELVSVFNFHHFDNLRHVPHKKDPRRHRFEDKGLNIVSLLFSACSGDVSALRRHYLSGMDMKLTDYDGRTALHLAASEGHLSCVEFLLKVCKVQSNPKDRWNHTPLDEAKYFNHLHVVELLQRWEEDAK</sequence>
<dbReference type="OrthoDB" id="9995210at2759"/>
<evidence type="ECO:0000256" key="2">
    <source>
        <dbReference type="ARBA" id="ARBA00011076"/>
    </source>
</evidence>
<dbReference type="Pfam" id="PF17959">
    <property type="entry name" value="EF-hand_14"/>
    <property type="match status" value="1"/>
</dbReference>
<keyword evidence="10 14" id="KW-0040">ANK repeat</keyword>
<keyword evidence="17" id="KW-1185">Reference proteome</keyword>
<keyword evidence="6" id="KW-1052">Target cell membrane</keyword>
<dbReference type="InterPro" id="IPR002110">
    <property type="entry name" value="Ankyrin_rpt"/>
</dbReference>
<dbReference type="GO" id="GO:0004359">
    <property type="term" value="F:glutaminase activity"/>
    <property type="evidence" value="ECO:0007669"/>
    <property type="project" value="UniProtKB-EC"/>
</dbReference>
<dbReference type="FunFam" id="3.40.710.10:FF:000008">
    <property type="entry name" value="Glutaminase, isoform E"/>
    <property type="match status" value="1"/>
</dbReference>
<feature type="repeat" description="ANK" evidence="14">
    <location>
        <begin position="568"/>
        <end position="590"/>
    </location>
</feature>
<dbReference type="PANTHER" id="PTHR12544:SF29">
    <property type="entry name" value="GLUTAMINASE"/>
    <property type="match status" value="1"/>
</dbReference>
<accession>T1K7T8</accession>
<evidence type="ECO:0000256" key="12">
    <source>
        <dbReference type="ARBA" id="ARBA00049534"/>
    </source>
</evidence>
<dbReference type="InterPro" id="IPR012338">
    <property type="entry name" value="Beta-lactam/transpept-like"/>
</dbReference>